<dbReference type="GeneID" id="37041272"/>
<feature type="transmembrane region" description="Helical" evidence="7">
    <location>
        <begin position="437"/>
        <end position="459"/>
    </location>
</feature>
<accession>A0A316YI79</accession>
<protein>
    <recommendedName>
        <fullName evidence="7">Transmembrane 9 superfamily member</fullName>
    </recommendedName>
</protein>
<feature type="transmembrane region" description="Helical" evidence="7">
    <location>
        <begin position="471"/>
        <end position="495"/>
    </location>
</feature>
<feature type="transmembrane region" description="Helical" evidence="7">
    <location>
        <begin position="626"/>
        <end position="655"/>
    </location>
</feature>
<dbReference type="GO" id="GO:0072657">
    <property type="term" value="P:protein localization to membrane"/>
    <property type="evidence" value="ECO:0007669"/>
    <property type="project" value="TreeGrafter"/>
</dbReference>
<comment type="similarity">
    <text evidence="2 7">Belongs to the nonaspanin (TM9SF) (TC 9.A.2) family.</text>
</comment>
<keyword evidence="3 7" id="KW-0812">Transmembrane</keyword>
<name>A0A316YI79_9BASI</name>
<sequence>MTGNTGDTMRGSLLVAVLVAVVVHLPLASAWYLPGSAPRSYKRADVVPFSVNALQPMPASRGNPYSQLPPPAGAGTGSNSAIKSIINIDYYHPKLHFCQPHGGPHSKAESLGSVLFGDRIYDSPIQAHLLKNESCVHVCTEAVPSEDMTFINDRITEQYAVNWMVDGLPVATKKIADRTKEIFYSIGFPLGQLYNDHNLPYDPPALNNHHDIYIEYHQRGPNEYRIVGATVYPRSIDSLADGRTQPVCDEVKPLQLYPKTVAGQSTSERHVAYTINTYWIPSDTPWATRWDNYLRVFDPRIHWFALVNSIIIVSFLIVMVAMILMRSVSRDISRYNAIDLDEDVQEEYGWKLVHADVNRSPPRPMLLASMVGTGCQLIAMSLVTLVFALLGFLSPSNRGSLGTVMIVTWCLFGSIAGFFSSRVYISLGGESWQRLTFMTAVLFPAVIFSSILSINFFLVTSNASGAVPFGTLLALVALWFCINMPLVLIGSIVGIRTGGWQAPTKVNAIPRQIPPTVWYLRPWTSAIMAGVLPFGAAFLELFFVMNSLFGTKVYYAFGFLTLTFIVTALTTATVTVLYTYFSLCAEDYRWHWRAFVTGGGSAFWLFLYGLFYWATRLDLDGFSNRILYLGYLSLLSVLDFLLFGTIGWGASYIAIRAMYKSVRVD</sequence>
<gene>
    <name evidence="8" type="ORF">FA10DRAFT_244779</name>
</gene>
<dbReference type="STRING" id="215250.A0A316YI79"/>
<dbReference type="RefSeq" id="XP_025375021.1">
    <property type="nucleotide sequence ID" value="XM_025519356.1"/>
</dbReference>
<dbReference type="Proteomes" id="UP000245768">
    <property type="component" value="Unassembled WGS sequence"/>
</dbReference>
<evidence type="ECO:0000256" key="5">
    <source>
        <dbReference type="ARBA" id="ARBA00022989"/>
    </source>
</evidence>
<reference evidence="8 9" key="1">
    <citation type="journal article" date="2018" name="Mol. Biol. Evol.">
        <title>Broad Genomic Sampling Reveals a Smut Pathogenic Ancestry of the Fungal Clade Ustilaginomycotina.</title>
        <authorList>
            <person name="Kijpornyongpan T."/>
            <person name="Mondo S.J."/>
            <person name="Barry K."/>
            <person name="Sandor L."/>
            <person name="Lee J."/>
            <person name="Lipzen A."/>
            <person name="Pangilinan J."/>
            <person name="LaButti K."/>
            <person name="Hainaut M."/>
            <person name="Henrissat B."/>
            <person name="Grigoriev I.V."/>
            <person name="Spatafora J.W."/>
            <person name="Aime M.C."/>
        </authorList>
    </citation>
    <scope>NUCLEOTIDE SEQUENCE [LARGE SCALE GENOMIC DNA]</scope>
    <source>
        <strain evidence="8 9">MCA 4198</strain>
    </source>
</reference>
<feature type="signal peptide" evidence="7">
    <location>
        <begin position="1"/>
        <end position="30"/>
    </location>
</feature>
<dbReference type="PANTHER" id="PTHR10766">
    <property type="entry name" value="TRANSMEMBRANE 9 SUPERFAMILY PROTEIN"/>
    <property type="match status" value="1"/>
</dbReference>
<evidence type="ECO:0000256" key="6">
    <source>
        <dbReference type="ARBA" id="ARBA00023136"/>
    </source>
</evidence>
<keyword evidence="5 7" id="KW-1133">Transmembrane helix</keyword>
<keyword evidence="6 7" id="KW-0472">Membrane</keyword>
<feature type="non-terminal residue" evidence="8">
    <location>
        <position position="665"/>
    </location>
</feature>
<evidence type="ECO:0000313" key="9">
    <source>
        <dbReference type="Proteomes" id="UP000245768"/>
    </source>
</evidence>
<dbReference type="EMBL" id="KZ819639">
    <property type="protein sequence ID" value="PWN87823.1"/>
    <property type="molecule type" value="Genomic_DNA"/>
</dbReference>
<dbReference type="GO" id="GO:0016020">
    <property type="term" value="C:membrane"/>
    <property type="evidence" value="ECO:0007669"/>
    <property type="project" value="UniProtKB-SubCell"/>
</dbReference>
<evidence type="ECO:0000256" key="4">
    <source>
        <dbReference type="ARBA" id="ARBA00022729"/>
    </source>
</evidence>
<keyword evidence="9" id="KW-1185">Reference proteome</keyword>
<dbReference type="Pfam" id="PF02990">
    <property type="entry name" value="EMP70"/>
    <property type="match status" value="1"/>
</dbReference>
<feature type="transmembrane region" description="Helical" evidence="7">
    <location>
        <begin position="301"/>
        <end position="324"/>
    </location>
</feature>
<dbReference type="InterPro" id="IPR004240">
    <property type="entry name" value="EMP70"/>
</dbReference>
<feature type="transmembrane region" description="Helical" evidence="7">
    <location>
        <begin position="366"/>
        <end position="392"/>
    </location>
</feature>
<dbReference type="OrthoDB" id="1666796at2759"/>
<evidence type="ECO:0000256" key="7">
    <source>
        <dbReference type="RuleBase" id="RU363079"/>
    </source>
</evidence>
<dbReference type="AlphaFoldDB" id="A0A316YI79"/>
<dbReference type="GO" id="GO:0007034">
    <property type="term" value="P:vacuolar transport"/>
    <property type="evidence" value="ECO:0007669"/>
    <property type="project" value="TreeGrafter"/>
</dbReference>
<evidence type="ECO:0000313" key="8">
    <source>
        <dbReference type="EMBL" id="PWN87823.1"/>
    </source>
</evidence>
<dbReference type="FunCoup" id="A0A316YI79">
    <property type="interactions" value="378"/>
</dbReference>
<dbReference type="PANTHER" id="PTHR10766:SF111">
    <property type="entry name" value="TRANSMEMBRANE 9 SUPERFAMILY MEMBER 2"/>
    <property type="match status" value="1"/>
</dbReference>
<feature type="transmembrane region" description="Helical" evidence="7">
    <location>
        <begin position="526"/>
        <end position="549"/>
    </location>
</feature>
<feature type="chain" id="PRO_5016192438" description="Transmembrane 9 superfamily member" evidence="7">
    <location>
        <begin position="31"/>
        <end position="665"/>
    </location>
</feature>
<proteinExistence type="inferred from homology"/>
<dbReference type="InParanoid" id="A0A316YI79"/>
<feature type="transmembrane region" description="Helical" evidence="7">
    <location>
        <begin position="592"/>
        <end position="614"/>
    </location>
</feature>
<organism evidence="8 9">
    <name type="scientific">Acaromyces ingoldii</name>
    <dbReference type="NCBI Taxonomy" id="215250"/>
    <lineage>
        <taxon>Eukaryota</taxon>
        <taxon>Fungi</taxon>
        <taxon>Dikarya</taxon>
        <taxon>Basidiomycota</taxon>
        <taxon>Ustilaginomycotina</taxon>
        <taxon>Exobasidiomycetes</taxon>
        <taxon>Exobasidiales</taxon>
        <taxon>Cryptobasidiaceae</taxon>
        <taxon>Acaromyces</taxon>
    </lineage>
</organism>
<keyword evidence="4 7" id="KW-0732">Signal</keyword>
<evidence type="ECO:0000256" key="1">
    <source>
        <dbReference type="ARBA" id="ARBA00004141"/>
    </source>
</evidence>
<feature type="transmembrane region" description="Helical" evidence="7">
    <location>
        <begin position="555"/>
        <end position="580"/>
    </location>
</feature>
<feature type="transmembrane region" description="Helical" evidence="7">
    <location>
        <begin position="404"/>
        <end position="425"/>
    </location>
</feature>
<dbReference type="GO" id="GO:0005737">
    <property type="term" value="C:cytoplasm"/>
    <property type="evidence" value="ECO:0007669"/>
    <property type="project" value="UniProtKB-ARBA"/>
</dbReference>
<evidence type="ECO:0000256" key="2">
    <source>
        <dbReference type="ARBA" id="ARBA00005227"/>
    </source>
</evidence>
<comment type="subcellular location">
    <subcellularLocation>
        <location evidence="1">Membrane</location>
        <topology evidence="1">Multi-pass membrane protein</topology>
    </subcellularLocation>
</comment>
<evidence type="ECO:0000256" key="3">
    <source>
        <dbReference type="ARBA" id="ARBA00022692"/>
    </source>
</evidence>